<feature type="compositionally biased region" description="Low complexity" evidence="1">
    <location>
        <begin position="108"/>
        <end position="120"/>
    </location>
</feature>
<reference evidence="2 3" key="1">
    <citation type="journal article" date="2022" name="Nat. Plants">
        <title>Genomes of leafy and leafless Platanthera orchids illuminate the evolution of mycoheterotrophy.</title>
        <authorList>
            <person name="Li M.H."/>
            <person name="Liu K.W."/>
            <person name="Li Z."/>
            <person name="Lu H.C."/>
            <person name="Ye Q.L."/>
            <person name="Zhang D."/>
            <person name="Wang J.Y."/>
            <person name="Li Y.F."/>
            <person name="Zhong Z.M."/>
            <person name="Liu X."/>
            <person name="Yu X."/>
            <person name="Liu D.K."/>
            <person name="Tu X.D."/>
            <person name="Liu B."/>
            <person name="Hao Y."/>
            <person name="Liao X.Y."/>
            <person name="Jiang Y.T."/>
            <person name="Sun W.H."/>
            <person name="Chen J."/>
            <person name="Chen Y.Q."/>
            <person name="Ai Y."/>
            <person name="Zhai J.W."/>
            <person name="Wu S.S."/>
            <person name="Zhou Z."/>
            <person name="Hsiao Y.Y."/>
            <person name="Wu W.L."/>
            <person name="Chen Y.Y."/>
            <person name="Lin Y.F."/>
            <person name="Hsu J.L."/>
            <person name="Li C.Y."/>
            <person name="Wang Z.W."/>
            <person name="Zhao X."/>
            <person name="Zhong W.Y."/>
            <person name="Ma X.K."/>
            <person name="Ma L."/>
            <person name="Huang J."/>
            <person name="Chen G.Z."/>
            <person name="Huang M.Z."/>
            <person name="Huang L."/>
            <person name="Peng D.H."/>
            <person name="Luo Y.B."/>
            <person name="Zou S.Q."/>
            <person name="Chen S.P."/>
            <person name="Lan S."/>
            <person name="Tsai W.C."/>
            <person name="Van de Peer Y."/>
            <person name="Liu Z.J."/>
        </authorList>
    </citation>
    <scope>NUCLEOTIDE SEQUENCE [LARGE SCALE GENOMIC DNA]</scope>
    <source>
        <strain evidence="2">Lor287</strain>
    </source>
</reference>
<sequence>MEAKTGQPAAMETKQSETAVASLSEAAAPANNSGRKPVVLKKNSKGVVRFAEIVGTTTAECAAICCCIPCGILNLVILATVKLPAFLCCRVGRKRAALRPSKKKPAIGGSESVSVSNGSSKAGLSAGADDGAEFSRPRQRVVSGGSWPVRSPSVEVVEQEEKVWSKFSGSGFWRTPSQREAR</sequence>
<dbReference type="AlphaFoldDB" id="A0AAP0BZA4"/>
<name>A0AAP0BZA4_9ASPA</name>
<evidence type="ECO:0000313" key="2">
    <source>
        <dbReference type="EMBL" id="KAK8955041.1"/>
    </source>
</evidence>
<evidence type="ECO:0000256" key="1">
    <source>
        <dbReference type="SAM" id="MobiDB-lite"/>
    </source>
</evidence>
<comment type="caution">
    <text evidence="2">The sequence shown here is derived from an EMBL/GenBank/DDBJ whole genome shotgun (WGS) entry which is preliminary data.</text>
</comment>
<accession>A0AAP0BZA4</accession>
<evidence type="ECO:0000313" key="3">
    <source>
        <dbReference type="Proteomes" id="UP001418222"/>
    </source>
</evidence>
<dbReference type="PANTHER" id="PTHR33264:SF69">
    <property type="entry name" value="WRKY DOMAIN-CONTAINING PROTEIN"/>
    <property type="match status" value="1"/>
</dbReference>
<feature type="region of interest" description="Disordered" evidence="1">
    <location>
        <begin position="101"/>
        <end position="149"/>
    </location>
</feature>
<organism evidence="2 3">
    <name type="scientific">Platanthera zijinensis</name>
    <dbReference type="NCBI Taxonomy" id="2320716"/>
    <lineage>
        <taxon>Eukaryota</taxon>
        <taxon>Viridiplantae</taxon>
        <taxon>Streptophyta</taxon>
        <taxon>Embryophyta</taxon>
        <taxon>Tracheophyta</taxon>
        <taxon>Spermatophyta</taxon>
        <taxon>Magnoliopsida</taxon>
        <taxon>Liliopsida</taxon>
        <taxon>Asparagales</taxon>
        <taxon>Orchidaceae</taxon>
        <taxon>Orchidoideae</taxon>
        <taxon>Orchideae</taxon>
        <taxon>Orchidinae</taxon>
        <taxon>Platanthera</taxon>
    </lineage>
</organism>
<proteinExistence type="predicted"/>
<keyword evidence="3" id="KW-1185">Reference proteome</keyword>
<gene>
    <name evidence="2" type="ORF">KSP39_PZI002882</name>
</gene>
<protein>
    <submittedName>
        <fullName evidence="2">Uncharacterized protein</fullName>
    </submittedName>
</protein>
<dbReference type="Proteomes" id="UP001418222">
    <property type="component" value="Unassembled WGS sequence"/>
</dbReference>
<dbReference type="PANTHER" id="PTHR33264">
    <property type="entry name" value="EXPRESSED PROTEIN"/>
    <property type="match status" value="1"/>
</dbReference>
<dbReference type="EMBL" id="JBBWWQ010000002">
    <property type="protein sequence ID" value="KAK8955041.1"/>
    <property type="molecule type" value="Genomic_DNA"/>
</dbReference>